<dbReference type="Proteomes" id="UP001444625">
    <property type="component" value="Unassembled WGS sequence"/>
</dbReference>
<evidence type="ECO:0000313" key="1">
    <source>
        <dbReference type="EMBL" id="MEN2768355.1"/>
    </source>
</evidence>
<name>A0ABU9XK31_9BACI</name>
<dbReference type="RefSeq" id="WP_345825841.1">
    <property type="nucleotide sequence ID" value="NZ_JBDIML010000005.1"/>
</dbReference>
<organism evidence="1 2">
    <name type="scientific">Ornithinibacillus xuwenensis</name>
    <dbReference type="NCBI Taxonomy" id="3144668"/>
    <lineage>
        <taxon>Bacteria</taxon>
        <taxon>Bacillati</taxon>
        <taxon>Bacillota</taxon>
        <taxon>Bacilli</taxon>
        <taxon>Bacillales</taxon>
        <taxon>Bacillaceae</taxon>
        <taxon>Ornithinibacillus</taxon>
    </lineage>
</organism>
<evidence type="ECO:0008006" key="3">
    <source>
        <dbReference type="Google" id="ProtNLM"/>
    </source>
</evidence>
<dbReference type="PANTHER" id="PTHR39179:SF2">
    <property type="entry name" value="ENDOSPORE COAT-ASSOCIATED PROTEIN YUTH"/>
    <property type="match status" value="1"/>
</dbReference>
<dbReference type="InterPro" id="IPR011009">
    <property type="entry name" value="Kinase-like_dom_sf"/>
</dbReference>
<dbReference type="InterPro" id="IPR047175">
    <property type="entry name" value="CotS-like"/>
</dbReference>
<evidence type="ECO:0000313" key="2">
    <source>
        <dbReference type="Proteomes" id="UP001444625"/>
    </source>
</evidence>
<protein>
    <recommendedName>
        <fullName evidence="3">Spore coat protein YutH</fullName>
    </recommendedName>
</protein>
<dbReference type="Gene3D" id="3.90.1200.10">
    <property type="match status" value="1"/>
</dbReference>
<reference evidence="1 2" key="1">
    <citation type="submission" date="2024-05" db="EMBL/GenBank/DDBJ databases">
        <authorList>
            <person name="Haq I."/>
            <person name="Ullah Z."/>
            <person name="Ahmad R."/>
            <person name="Li M."/>
            <person name="Tong Y."/>
        </authorList>
    </citation>
    <scope>NUCLEOTIDE SEQUENCE [LARGE SCALE GENOMIC DNA]</scope>
    <source>
        <strain evidence="1 2">16A2E</strain>
    </source>
</reference>
<accession>A0ABU9XK31</accession>
<dbReference type="EMBL" id="JBDIML010000005">
    <property type="protein sequence ID" value="MEN2768355.1"/>
    <property type="molecule type" value="Genomic_DNA"/>
</dbReference>
<keyword evidence="2" id="KW-1185">Reference proteome</keyword>
<proteinExistence type="predicted"/>
<comment type="caution">
    <text evidence="1">The sequence shown here is derived from an EMBL/GenBank/DDBJ whole genome shotgun (WGS) entry which is preliminary data.</text>
</comment>
<sequence>MKELLLTNYSIHVNEHVRVCGREGFRDHDYLYFIISSANKETIHLEQAALSYYLAENGFKHTALPIPTVDNSWFVDHGNNRYIVLRVEELQDSSRESHGTLLANFHETTAAYTYEPKEISSYGLWKDLWIKKLTAFENKLNHESTANSSNYYRRLVDVFPYIIGISENAIQYMQESETDKRYHYGDQGVFCFRRYKNHVNESVIWTDDLVYDHPTRDLAEYIRWKLLEEDEYAMKEVVSFMTDYQAVRPLSIFSWRLLYARLIYPIHIFDLMEDCFKGGSDDHNTAELNRLIKKQVVYEKRLANLYDLMHVPYKSYDVPVLEWLSK</sequence>
<dbReference type="SUPFAM" id="SSF56112">
    <property type="entry name" value="Protein kinase-like (PK-like)"/>
    <property type="match status" value="1"/>
</dbReference>
<gene>
    <name evidence="1" type="ORF">ABC228_14325</name>
</gene>
<dbReference type="PANTHER" id="PTHR39179">
    <property type="entry name" value="SPORE COAT PROTEIN I"/>
    <property type="match status" value="1"/>
</dbReference>